<evidence type="ECO:0000313" key="7">
    <source>
        <dbReference type="Proteomes" id="UP001207408"/>
    </source>
</evidence>
<keyword evidence="4" id="KW-0175">Coiled coil</keyword>
<dbReference type="Gene3D" id="3.90.220.20">
    <property type="entry name" value="DNA methylase specificity domains"/>
    <property type="match status" value="2"/>
</dbReference>
<keyword evidence="2" id="KW-0680">Restriction system</keyword>
<dbReference type="PANTHER" id="PTHR30408:SF13">
    <property type="entry name" value="TYPE I RESTRICTION ENZYME HINDI SPECIFICITY SUBUNIT"/>
    <property type="match status" value="1"/>
</dbReference>
<dbReference type="Pfam" id="PF01420">
    <property type="entry name" value="Methylase_S"/>
    <property type="match status" value="2"/>
</dbReference>
<feature type="domain" description="Type I restriction modification DNA specificity" evidence="5">
    <location>
        <begin position="3"/>
        <end position="186"/>
    </location>
</feature>
<evidence type="ECO:0000256" key="3">
    <source>
        <dbReference type="ARBA" id="ARBA00023125"/>
    </source>
</evidence>
<keyword evidence="6" id="KW-0378">Hydrolase</keyword>
<dbReference type="GO" id="GO:0004519">
    <property type="term" value="F:endonuclease activity"/>
    <property type="evidence" value="ECO:0007669"/>
    <property type="project" value="UniProtKB-KW"/>
</dbReference>
<keyword evidence="7" id="KW-1185">Reference proteome</keyword>
<proteinExistence type="inferred from homology"/>
<feature type="domain" description="Type I restriction modification DNA specificity" evidence="5">
    <location>
        <begin position="215"/>
        <end position="388"/>
    </location>
</feature>
<dbReference type="PANTHER" id="PTHR30408">
    <property type="entry name" value="TYPE-1 RESTRICTION ENZYME ECOKI SPECIFICITY PROTEIN"/>
    <property type="match status" value="1"/>
</dbReference>
<comment type="similarity">
    <text evidence="1">Belongs to the type-I restriction system S methylase family.</text>
</comment>
<evidence type="ECO:0000256" key="4">
    <source>
        <dbReference type="SAM" id="Coils"/>
    </source>
</evidence>
<name>A0AAE3ME05_9BACT</name>
<dbReference type="CDD" id="cd17517">
    <property type="entry name" value="RMtype1_S_EcoKI_StySPI-TRD2-CR2_like"/>
    <property type="match status" value="1"/>
</dbReference>
<gene>
    <name evidence="6" type="ORF">OM074_10860</name>
</gene>
<dbReference type="GO" id="GO:0003677">
    <property type="term" value="F:DNA binding"/>
    <property type="evidence" value="ECO:0007669"/>
    <property type="project" value="UniProtKB-KW"/>
</dbReference>
<dbReference type="InterPro" id="IPR000055">
    <property type="entry name" value="Restrct_endonuc_typeI_TRD"/>
</dbReference>
<dbReference type="RefSeq" id="WP_301199498.1">
    <property type="nucleotide sequence ID" value="NZ_JAPDPI010000020.1"/>
</dbReference>
<evidence type="ECO:0000313" key="6">
    <source>
        <dbReference type="EMBL" id="MCW3806126.1"/>
    </source>
</evidence>
<feature type="coiled-coil region" evidence="4">
    <location>
        <begin position="168"/>
        <end position="195"/>
    </location>
</feature>
<dbReference type="InterPro" id="IPR044946">
    <property type="entry name" value="Restrct_endonuc_typeI_TRD_sf"/>
</dbReference>
<sequence>MNSWKNIRLGQIAEFRNGVNYDDSSFGKGIKLISVSDFKDRMYPEYDSLGELDANARWPEECFLKEGDVVFVRSNGNKNLIGRSIYIKNIPDNELVTYSAFCIRLRFLPEKKLSPFFYLYVFKSPLFRSLLSQFGNGANINNLNQSILNNIEVPNPPLPTQQKIASILSAYDDLIENNNQRIKLLEEMAEEIYKEWFVRLRFPDYENVKVVDGVPEGWEIKTVDEIFEYVSRGVTPVYQEDSSLFAINQKVNKGKLLEKQYLKSLDPSSKIPNEKYAKQGDILLNSLGEGTLGRVHFYTDLDATYPIDQHMTILRCKQKSKAFFVYMFLQSKLGQGLLDLMKVGGTNMTMLNLSDVKKFKILIPKDDLINKYFSIVDNSFELKQNLLNKNTILQQTRDLLLPRLISGKLSVEDINIEYPENQDELNMAAEPTAPYN</sequence>
<organism evidence="6 7">
    <name type="scientific">Plebeiibacterium marinum</name>
    <dbReference type="NCBI Taxonomy" id="2992111"/>
    <lineage>
        <taxon>Bacteria</taxon>
        <taxon>Pseudomonadati</taxon>
        <taxon>Bacteroidota</taxon>
        <taxon>Bacteroidia</taxon>
        <taxon>Marinilabiliales</taxon>
        <taxon>Marinilabiliaceae</taxon>
        <taxon>Plebeiibacterium</taxon>
    </lineage>
</organism>
<keyword evidence="6" id="KW-0255">Endonuclease</keyword>
<protein>
    <submittedName>
        <fullName evidence="6">Restriction endonuclease subunit S</fullName>
        <ecNumber evidence="6">3.1.21.-</ecNumber>
    </submittedName>
</protein>
<evidence type="ECO:0000259" key="5">
    <source>
        <dbReference type="Pfam" id="PF01420"/>
    </source>
</evidence>
<dbReference type="AlphaFoldDB" id="A0AAE3ME05"/>
<dbReference type="GO" id="GO:0016787">
    <property type="term" value="F:hydrolase activity"/>
    <property type="evidence" value="ECO:0007669"/>
    <property type="project" value="UniProtKB-KW"/>
</dbReference>
<accession>A0AAE3ME05</accession>
<dbReference type="SUPFAM" id="SSF116734">
    <property type="entry name" value="DNA methylase specificity domain"/>
    <property type="match status" value="2"/>
</dbReference>
<keyword evidence="3" id="KW-0238">DNA-binding</keyword>
<dbReference type="EMBL" id="JAPDPI010000020">
    <property type="protein sequence ID" value="MCW3806126.1"/>
    <property type="molecule type" value="Genomic_DNA"/>
</dbReference>
<reference evidence="6" key="1">
    <citation type="submission" date="2022-10" db="EMBL/GenBank/DDBJ databases">
        <authorList>
            <person name="Yu W.X."/>
        </authorList>
    </citation>
    <scope>NUCLEOTIDE SEQUENCE</scope>
    <source>
        <strain evidence="6">D04</strain>
    </source>
</reference>
<dbReference type="GO" id="GO:0009307">
    <property type="term" value="P:DNA restriction-modification system"/>
    <property type="evidence" value="ECO:0007669"/>
    <property type="project" value="UniProtKB-KW"/>
</dbReference>
<dbReference type="InterPro" id="IPR052021">
    <property type="entry name" value="Type-I_RS_S_subunit"/>
</dbReference>
<keyword evidence="6" id="KW-0540">Nuclease</keyword>
<dbReference type="EC" id="3.1.21.-" evidence="6"/>
<dbReference type="Proteomes" id="UP001207408">
    <property type="component" value="Unassembled WGS sequence"/>
</dbReference>
<comment type="caution">
    <text evidence="6">The sequence shown here is derived from an EMBL/GenBank/DDBJ whole genome shotgun (WGS) entry which is preliminary data.</text>
</comment>
<evidence type="ECO:0000256" key="2">
    <source>
        <dbReference type="ARBA" id="ARBA00022747"/>
    </source>
</evidence>
<evidence type="ECO:0000256" key="1">
    <source>
        <dbReference type="ARBA" id="ARBA00010923"/>
    </source>
</evidence>